<dbReference type="AlphaFoldDB" id="A0A930Q0M6"/>
<comment type="caution">
    <text evidence="2">The sequence shown here is derived from an EMBL/GenBank/DDBJ whole genome shotgun (WGS) entry which is preliminary data.</text>
</comment>
<proteinExistence type="predicted"/>
<protein>
    <submittedName>
        <fullName evidence="2">Cobalamin ABC transporter ATPase</fullName>
    </submittedName>
</protein>
<name>A0A930Q0M6_9MICC</name>
<feature type="region of interest" description="Disordered" evidence="1">
    <location>
        <begin position="1"/>
        <end position="37"/>
    </location>
</feature>
<sequence length="129" mass="14815">MGASKAKNSAKRRELNREKRARQAQRRAEREHPNAAAIAPVRARLDAVLERKNRHVMGHGDVAKSLALIERMRAEGAEDPQIDEALAKAKLPSVVQVGRRSFLHWPSWWWLNRRERALRAKIARLMEEG</sequence>
<gene>
    <name evidence="2" type="ORF">HXO65_01845</name>
</gene>
<reference evidence="2" key="1">
    <citation type="submission" date="2020-04" db="EMBL/GenBank/DDBJ databases">
        <title>Deep metagenomics examines the oral microbiome during advanced dental caries in children, revealing novel taxa and co-occurrences with host molecules.</title>
        <authorList>
            <person name="Baker J.L."/>
            <person name="Morton J.T."/>
            <person name="Dinis M."/>
            <person name="Alvarez R."/>
            <person name="Tran N.C."/>
            <person name="Knight R."/>
            <person name="Edlund A."/>
        </authorList>
    </citation>
    <scope>NUCLEOTIDE SEQUENCE</scope>
    <source>
        <strain evidence="2">JCVI_47_bin.3</strain>
    </source>
</reference>
<evidence type="ECO:0000256" key="1">
    <source>
        <dbReference type="SAM" id="MobiDB-lite"/>
    </source>
</evidence>
<organism evidence="2 3">
    <name type="scientific">Rothia mucilaginosa</name>
    <dbReference type="NCBI Taxonomy" id="43675"/>
    <lineage>
        <taxon>Bacteria</taxon>
        <taxon>Bacillati</taxon>
        <taxon>Actinomycetota</taxon>
        <taxon>Actinomycetes</taxon>
        <taxon>Micrococcales</taxon>
        <taxon>Micrococcaceae</taxon>
        <taxon>Rothia</taxon>
    </lineage>
</organism>
<dbReference type="EMBL" id="JABZXS010000011">
    <property type="protein sequence ID" value="MBF1672936.1"/>
    <property type="molecule type" value="Genomic_DNA"/>
</dbReference>
<dbReference type="Proteomes" id="UP000785653">
    <property type="component" value="Unassembled WGS sequence"/>
</dbReference>
<evidence type="ECO:0000313" key="2">
    <source>
        <dbReference type="EMBL" id="MBF1672936.1"/>
    </source>
</evidence>
<accession>A0A930Q0M6</accession>
<evidence type="ECO:0000313" key="3">
    <source>
        <dbReference type="Proteomes" id="UP000785653"/>
    </source>
</evidence>